<evidence type="ECO:0000313" key="3">
    <source>
        <dbReference type="Proteomes" id="UP000267517"/>
    </source>
</evidence>
<dbReference type="RefSeq" id="WP_120174764.1">
    <property type="nucleotide sequence ID" value="NZ_AP018050.1"/>
</dbReference>
<name>A0A250KIS4_9BACT</name>
<gene>
    <name evidence="2" type="ORF">PMEL_200113</name>
</gene>
<dbReference type="PANTHER" id="PTHR35149">
    <property type="entry name" value="SLL5132 PROTEIN"/>
    <property type="match status" value="1"/>
</dbReference>
<dbReference type="Proteomes" id="UP000267517">
    <property type="component" value="Chromosome II"/>
</dbReference>
<dbReference type="AlphaFoldDB" id="A0A250KIS4"/>
<dbReference type="PANTHER" id="PTHR35149:SF1">
    <property type="entry name" value="DUF5655 DOMAIN-CONTAINING PROTEIN"/>
    <property type="match status" value="1"/>
</dbReference>
<reference evidence="2 3" key="1">
    <citation type="submission" date="2017-05" db="EMBL/GenBank/DDBJ databases">
        <title>whole genome sequence of Prevotella melaninogenica GAI 07411.</title>
        <authorList>
            <person name="Kondo Y."/>
            <person name="Hoshino T."/>
        </authorList>
    </citation>
    <scope>NUCLEOTIDE SEQUENCE [LARGE SCALE GENOMIC DNA]</scope>
    <source>
        <strain evidence="2 3">GAI 07411</strain>
    </source>
</reference>
<protein>
    <recommendedName>
        <fullName evidence="1">GmrSD restriction endonucleases N-terminal domain-containing protein</fullName>
    </recommendedName>
</protein>
<feature type="domain" description="GmrSD restriction endonucleases N-terminal" evidence="1">
    <location>
        <begin position="28"/>
        <end position="218"/>
    </location>
</feature>
<proteinExistence type="predicted"/>
<evidence type="ECO:0000313" key="2">
    <source>
        <dbReference type="EMBL" id="BBA29598.1"/>
    </source>
</evidence>
<organism evidence="2 3">
    <name type="scientific">Prevotella melaninogenica</name>
    <dbReference type="NCBI Taxonomy" id="28132"/>
    <lineage>
        <taxon>Bacteria</taxon>
        <taxon>Pseudomonadati</taxon>
        <taxon>Bacteroidota</taxon>
        <taxon>Bacteroidia</taxon>
        <taxon>Bacteroidales</taxon>
        <taxon>Prevotellaceae</taxon>
        <taxon>Prevotella</taxon>
    </lineage>
</organism>
<dbReference type="EMBL" id="AP018050">
    <property type="protein sequence ID" value="BBA29598.1"/>
    <property type="molecule type" value="Genomic_DNA"/>
</dbReference>
<evidence type="ECO:0000259" key="1">
    <source>
        <dbReference type="Pfam" id="PF03235"/>
    </source>
</evidence>
<accession>A0A250KIS4</accession>
<sequence>MSTISTISVGNLVLNKATPPRKPRVEHYLIPSYQRGYRWTELHVSSLLNDIDSFMNSRKSTDESYCLQPIAIVKQLDKDGYTIWEIVDGQQRLITLFLILNYLGQYSYKLSFEKRSQSEEFLSNLNHSTYCHDTPDHHFISKAHEIISNWFEEKSHEDMGYKNRFAVVLVDAVKIIWYEMDIKGTQPKEIEAEKIDLFNRLNIGKIPLEDAELVRALLLCKSYEPTSHELLFRQSEFSNEWHEIEQFLQKPEVWGFLTSHKELANHIQLIFELLAENKNSKNYSTYKWFEDTINKANNPVQKARELWNKTKHIYSQFKYWMSDRTVYHYAGFLLSIQKIDIKTLYKESLQNKGVFKSNLYTKILDYLNSVNLDTINYVDNPEKVKNILLLFNVLSYQELIDTPNNRFPFNQYNDIRDTQKWSLEHIHAQRSQDPLKREDIIRKWIEDTLASISKVDSISKEVENQPVVIDMAPYKKELSKFLEQDVIDIEKFNNIREKIIEIFDSGSIHNLDNMALLSCSNNSSLNNAIFPVKRNRIIQLEKEGHFIPLCTKNVFLKLYSSADNQPYYWSTSDKEAYVEAIKQVIEKFKNKKLK</sequence>
<dbReference type="Pfam" id="PF03235">
    <property type="entry name" value="GmrSD_N"/>
    <property type="match status" value="1"/>
</dbReference>
<dbReference type="InterPro" id="IPR004919">
    <property type="entry name" value="GmrSD_N"/>
</dbReference>
<dbReference type="OrthoDB" id="9798761at2"/>